<keyword evidence="6" id="KW-1000">Mitochondrion outer membrane</keyword>
<dbReference type="EMBL" id="NKCK01000106">
    <property type="protein sequence ID" value="RSL99311.1"/>
    <property type="molecule type" value="Genomic_DNA"/>
</dbReference>
<protein>
    <recommendedName>
        <fullName evidence="16">Mitochondrial carrier</fullName>
    </recommendedName>
</protein>
<dbReference type="InterPro" id="IPR012621">
    <property type="entry name" value="Tom7"/>
</dbReference>
<dbReference type="GO" id="GO:0030150">
    <property type="term" value="P:protein import into mitochondrial matrix"/>
    <property type="evidence" value="ECO:0007669"/>
    <property type="project" value="InterPro"/>
</dbReference>
<dbReference type="PANTHER" id="PTHR46181:SF3">
    <property type="entry name" value="MITOCHONDRIAL GLYCINE TRANSPORTER"/>
    <property type="match status" value="1"/>
</dbReference>
<evidence type="ECO:0000256" key="2">
    <source>
        <dbReference type="ARBA" id="ARBA00004572"/>
    </source>
</evidence>
<evidence type="ECO:0000256" key="6">
    <source>
        <dbReference type="ARBA" id="ARBA00022787"/>
    </source>
</evidence>
<dbReference type="GO" id="GO:1904983">
    <property type="term" value="P:glycine import into mitochondrion"/>
    <property type="evidence" value="ECO:0007669"/>
    <property type="project" value="TreeGrafter"/>
</dbReference>
<keyword evidence="11 12" id="KW-0472">Membrane</keyword>
<evidence type="ECO:0000256" key="9">
    <source>
        <dbReference type="ARBA" id="ARBA00022989"/>
    </source>
</evidence>
<keyword evidence="9" id="KW-1133">Transmembrane helix</keyword>
<keyword evidence="4 13" id="KW-0813">Transport</keyword>
<sequence>MFALSEESKERIAKLIDISRVAIHYGYLPLILYLGYTRSEPRPSVIRLKLVPYFMPDLNHAGLSPAAIESIAGLSAGTVATLVVHPLDIVKTRMQIYRSSAPTAVRPTTVSLLRSLTSNPKPLASLYRGLTPNLVGNASSWASFFFFKSRFERALAAWHSRPGGHPSAADYLSRAPWPAHPPQP</sequence>
<dbReference type="STRING" id="1325735.A0A428TBA3"/>
<dbReference type="SUPFAM" id="SSF103506">
    <property type="entry name" value="Mitochondrial carrier"/>
    <property type="match status" value="1"/>
</dbReference>
<dbReference type="AlphaFoldDB" id="A0A428TBA3"/>
<dbReference type="Gene3D" id="1.50.40.10">
    <property type="entry name" value="Mitochondrial carrier domain"/>
    <property type="match status" value="1"/>
</dbReference>
<evidence type="ECO:0000313" key="15">
    <source>
        <dbReference type="Proteomes" id="UP000287144"/>
    </source>
</evidence>
<keyword evidence="10" id="KW-0496">Mitochondrion</keyword>
<proteinExistence type="inferred from homology"/>
<dbReference type="InterPro" id="IPR023395">
    <property type="entry name" value="MCP_dom_sf"/>
</dbReference>
<evidence type="ECO:0000256" key="4">
    <source>
        <dbReference type="ARBA" id="ARBA00022448"/>
    </source>
</evidence>
<comment type="similarity">
    <text evidence="13">Belongs to the mitochondrial carrier (TC 2.A.29) family.</text>
</comment>
<keyword evidence="8" id="KW-0653">Protein transport</keyword>
<comment type="similarity">
    <text evidence="3">Belongs to the Tom7 family.</text>
</comment>
<gene>
    <name evidence="14" type="ORF">CEP52_009794</name>
</gene>
<evidence type="ECO:0000256" key="8">
    <source>
        <dbReference type="ARBA" id="ARBA00022927"/>
    </source>
</evidence>
<reference evidence="14 15" key="1">
    <citation type="submission" date="2017-06" db="EMBL/GenBank/DDBJ databases">
        <title>Comparative genomic analysis of Ambrosia Fusariam Clade fungi.</title>
        <authorList>
            <person name="Stajich J.E."/>
            <person name="Carrillo J."/>
            <person name="Kijimoto T."/>
            <person name="Eskalen A."/>
            <person name="O'Donnell K."/>
            <person name="Kasson M."/>
        </authorList>
    </citation>
    <scope>NUCLEOTIDE SEQUENCE [LARGE SCALE GENOMIC DNA]</scope>
    <source>
        <strain evidence="14 15">NRRL62579</strain>
    </source>
</reference>
<evidence type="ECO:0000256" key="5">
    <source>
        <dbReference type="ARBA" id="ARBA00022692"/>
    </source>
</evidence>
<evidence type="ECO:0000256" key="7">
    <source>
        <dbReference type="ARBA" id="ARBA00022792"/>
    </source>
</evidence>
<dbReference type="Pfam" id="PF08038">
    <property type="entry name" value="Tom7"/>
    <property type="match status" value="1"/>
</dbReference>
<dbReference type="Proteomes" id="UP000287144">
    <property type="component" value="Unassembled WGS sequence"/>
</dbReference>
<dbReference type="PANTHER" id="PTHR46181">
    <property type="entry name" value="MITOCHONDRIAL GLYCINE TRANSPORTER"/>
    <property type="match status" value="1"/>
</dbReference>
<keyword evidence="5 12" id="KW-0812">Transmembrane</keyword>
<dbReference type="PROSITE" id="PS50920">
    <property type="entry name" value="SOLCAR"/>
    <property type="match status" value="1"/>
</dbReference>
<organism evidence="14 15">
    <name type="scientific">Fusarium oligoseptatum</name>
    <dbReference type="NCBI Taxonomy" id="2604345"/>
    <lineage>
        <taxon>Eukaryota</taxon>
        <taxon>Fungi</taxon>
        <taxon>Dikarya</taxon>
        <taxon>Ascomycota</taxon>
        <taxon>Pezizomycotina</taxon>
        <taxon>Sordariomycetes</taxon>
        <taxon>Hypocreomycetidae</taxon>
        <taxon>Hypocreales</taxon>
        <taxon>Nectriaceae</taxon>
        <taxon>Fusarium</taxon>
        <taxon>Fusarium solani species complex</taxon>
    </lineage>
</organism>
<evidence type="ECO:0008006" key="16">
    <source>
        <dbReference type="Google" id="ProtNLM"/>
    </source>
</evidence>
<evidence type="ECO:0000256" key="1">
    <source>
        <dbReference type="ARBA" id="ARBA00004141"/>
    </source>
</evidence>
<evidence type="ECO:0000256" key="12">
    <source>
        <dbReference type="PROSITE-ProRule" id="PRU00282"/>
    </source>
</evidence>
<name>A0A428TBA3_9HYPO</name>
<keyword evidence="15" id="KW-1185">Reference proteome</keyword>
<dbReference type="InterPro" id="IPR018108">
    <property type="entry name" value="MCP_transmembrane"/>
</dbReference>
<evidence type="ECO:0000313" key="14">
    <source>
        <dbReference type="EMBL" id="RSL99311.1"/>
    </source>
</evidence>
<feature type="repeat" description="Solcar" evidence="12">
    <location>
        <begin position="64"/>
        <end position="154"/>
    </location>
</feature>
<dbReference type="GO" id="GO:0005742">
    <property type="term" value="C:mitochondrial outer membrane translocase complex"/>
    <property type="evidence" value="ECO:0007669"/>
    <property type="project" value="InterPro"/>
</dbReference>
<evidence type="ECO:0000256" key="3">
    <source>
        <dbReference type="ARBA" id="ARBA00010917"/>
    </source>
</evidence>
<dbReference type="Pfam" id="PF00153">
    <property type="entry name" value="Mito_carr"/>
    <property type="match status" value="1"/>
</dbReference>
<dbReference type="GO" id="GO:0015187">
    <property type="term" value="F:glycine transmembrane transporter activity"/>
    <property type="evidence" value="ECO:0007669"/>
    <property type="project" value="TreeGrafter"/>
</dbReference>
<evidence type="ECO:0000256" key="11">
    <source>
        <dbReference type="ARBA" id="ARBA00023136"/>
    </source>
</evidence>
<evidence type="ECO:0000256" key="13">
    <source>
        <dbReference type="RuleBase" id="RU000488"/>
    </source>
</evidence>
<evidence type="ECO:0000256" key="10">
    <source>
        <dbReference type="ARBA" id="ARBA00023128"/>
    </source>
</evidence>
<accession>A0A428TBA3</accession>
<keyword evidence="7" id="KW-0999">Mitochondrion inner membrane</keyword>
<comment type="subcellular location">
    <subcellularLocation>
        <location evidence="1">Membrane</location>
        <topology evidence="1">Multi-pass membrane protein</topology>
    </subcellularLocation>
    <subcellularLocation>
        <location evidence="2">Mitochondrion outer membrane</location>
        <topology evidence="2">Single-pass membrane protein</topology>
    </subcellularLocation>
</comment>
<comment type="caution">
    <text evidence="14">The sequence shown here is derived from an EMBL/GenBank/DDBJ whole genome shotgun (WGS) entry which is preliminary data.</text>
</comment>